<protein>
    <submittedName>
        <fullName evidence="1">Uncharacterized protein</fullName>
    </submittedName>
</protein>
<sequence>GKGSAALFRGTRFQGNGAAVDRHRPVTPDGNAAIALEANLNGRAFVVGVGNQDSLLAGLIDHDKLVAARRLQALE</sequence>
<dbReference type="AlphaFoldDB" id="A0A699XXA3"/>
<name>A0A699XXA3_TANCI</name>
<proteinExistence type="predicted"/>
<organism evidence="1">
    <name type="scientific">Tanacetum cinerariifolium</name>
    <name type="common">Dalmatian daisy</name>
    <name type="synonym">Chrysanthemum cinerariifolium</name>
    <dbReference type="NCBI Taxonomy" id="118510"/>
    <lineage>
        <taxon>Eukaryota</taxon>
        <taxon>Viridiplantae</taxon>
        <taxon>Streptophyta</taxon>
        <taxon>Embryophyta</taxon>
        <taxon>Tracheophyta</taxon>
        <taxon>Spermatophyta</taxon>
        <taxon>Magnoliopsida</taxon>
        <taxon>eudicotyledons</taxon>
        <taxon>Gunneridae</taxon>
        <taxon>Pentapetalae</taxon>
        <taxon>asterids</taxon>
        <taxon>campanulids</taxon>
        <taxon>Asterales</taxon>
        <taxon>Asteraceae</taxon>
        <taxon>Asteroideae</taxon>
        <taxon>Anthemideae</taxon>
        <taxon>Anthemidinae</taxon>
        <taxon>Tanacetum</taxon>
    </lineage>
</organism>
<accession>A0A699XXA3</accession>
<feature type="non-terminal residue" evidence="1">
    <location>
        <position position="75"/>
    </location>
</feature>
<feature type="non-terminal residue" evidence="1">
    <location>
        <position position="1"/>
    </location>
</feature>
<reference evidence="1" key="1">
    <citation type="journal article" date="2019" name="Sci. Rep.">
        <title>Draft genome of Tanacetum cinerariifolium, the natural source of mosquito coil.</title>
        <authorList>
            <person name="Yamashiro T."/>
            <person name="Shiraishi A."/>
            <person name="Satake H."/>
            <person name="Nakayama K."/>
        </authorList>
    </citation>
    <scope>NUCLEOTIDE SEQUENCE</scope>
</reference>
<gene>
    <name evidence="1" type="ORF">Tci_932473</name>
</gene>
<dbReference type="EMBL" id="BKCJ011878506">
    <property type="protein sequence ID" value="GFD60504.1"/>
    <property type="molecule type" value="Genomic_DNA"/>
</dbReference>
<comment type="caution">
    <text evidence="1">The sequence shown here is derived from an EMBL/GenBank/DDBJ whole genome shotgun (WGS) entry which is preliminary data.</text>
</comment>
<evidence type="ECO:0000313" key="1">
    <source>
        <dbReference type="EMBL" id="GFD60504.1"/>
    </source>
</evidence>